<proteinExistence type="inferred from homology"/>
<organism evidence="3 4">
    <name type="scientific">Pigmentiphaga soli</name>
    <dbReference type="NCBI Taxonomy" id="1007095"/>
    <lineage>
        <taxon>Bacteria</taxon>
        <taxon>Pseudomonadati</taxon>
        <taxon>Pseudomonadota</taxon>
        <taxon>Betaproteobacteria</taxon>
        <taxon>Burkholderiales</taxon>
        <taxon>Alcaligenaceae</taxon>
        <taxon>Pigmentiphaga</taxon>
    </lineage>
</organism>
<dbReference type="Gene3D" id="3.40.190.150">
    <property type="entry name" value="Bordetella uptake gene, domain 1"/>
    <property type="match status" value="1"/>
</dbReference>
<accession>A0ABP8GGF5</accession>
<feature type="chain" id="PRO_5045038671" evidence="2">
    <location>
        <begin position="28"/>
        <end position="329"/>
    </location>
</feature>
<keyword evidence="2" id="KW-0732">Signal</keyword>
<feature type="signal peptide" evidence="2">
    <location>
        <begin position="1"/>
        <end position="27"/>
    </location>
</feature>
<dbReference type="InterPro" id="IPR005064">
    <property type="entry name" value="BUG"/>
</dbReference>
<dbReference type="CDD" id="cd07012">
    <property type="entry name" value="PBP2_Bug_TTT"/>
    <property type="match status" value="1"/>
</dbReference>
<name>A0ABP8GGF5_9BURK</name>
<dbReference type="InterPro" id="IPR042100">
    <property type="entry name" value="Bug_dom1"/>
</dbReference>
<keyword evidence="4" id="KW-1185">Reference proteome</keyword>
<reference evidence="4" key="1">
    <citation type="journal article" date="2019" name="Int. J. Syst. Evol. Microbiol.">
        <title>The Global Catalogue of Microorganisms (GCM) 10K type strain sequencing project: providing services to taxonomists for standard genome sequencing and annotation.</title>
        <authorList>
            <consortium name="The Broad Institute Genomics Platform"/>
            <consortium name="The Broad Institute Genome Sequencing Center for Infectious Disease"/>
            <person name="Wu L."/>
            <person name="Ma J."/>
        </authorList>
    </citation>
    <scope>NUCLEOTIDE SEQUENCE [LARGE SCALE GENOMIC DNA]</scope>
    <source>
        <strain evidence="4">JCM 17666</strain>
    </source>
</reference>
<dbReference type="PANTHER" id="PTHR42928:SF5">
    <property type="entry name" value="BLR1237 PROTEIN"/>
    <property type="match status" value="1"/>
</dbReference>
<dbReference type="PIRSF" id="PIRSF017082">
    <property type="entry name" value="YflP"/>
    <property type="match status" value="1"/>
</dbReference>
<dbReference type="Proteomes" id="UP001501671">
    <property type="component" value="Unassembled WGS sequence"/>
</dbReference>
<comment type="similarity">
    <text evidence="1">Belongs to the UPF0065 (bug) family.</text>
</comment>
<dbReference type="EMBL" id="BAABFO010000001">
    <property type="protein sequence ID" value="GAA4323521.1"/>
    <property type="molecule type" value="Genomic_DNA"/>
</dbReference>
<protein>
    <submittedName>
        <fullName evidence="3">Tripartite tricarboxylate transporter substrate binding protein</fullName>
    </submittedName>
</protein>
<dbReference type="Gene3D" id="3.40.190.10">
    <property type="entry name" value="Periplasmic binding protein-like II"/>
    <property type="match status" value="1"/>
</dbReference>
<gene>
    <name evidence="3" type="ORF">GCM10023144_04420</name>
</gene>
<dbReference type="PANTHER" id="PTHR42928">
    <property type="entry name" value="TRICARBOXYLATE-BINDING PROTEIN"/>
    <property type="match status" value="1"/>
</dbReference>
<evidence type="ECO:0000313" key="3">
    <source>
        <dbReference type="EMBL" id="GAA4323521.1"/>
    </source>
</evidence>
<dbReference type="Pfam" id="PF03401">
    <property type="entry name" value="TctC"/>
    <property type="match status" value="1"/>
</dbReference>
<evidence type="ECO:0000313" key="4">
    <source>
        <dbReference type="Proteomes" id="UP001501671"/>
    </source>
</evidence>
<evidence type="ECO:0000256" key="1">
    <source>
        <dbReference type="ARBA" id="ARBA00006987"/>
    </source>
</evidence>
<comment type="caution">
    <text evidence="3">The sequence shown here is derived from an EMBL/GenBank/DDBJ whole genome shotgun (WGS) entry which is preliminary data.</text>
</comment>
<dbReference type="SUPFAM" id="SSF53850">
    <property type="entry name" value="Periplasmic binding protein-like II"/>
    <property type="match status" value="1"/>
</dbReference>
<sequence>MEHKPGQAAALLVCAALALGAAGMAQAQEPWPSRPIHVVVPAPAGGQLDLAMRAFADKLSAALGQPLVIESKPGADGHIGVDYVHASQPDGYTWLLGSVPFTAQPALYPKTLKWHPTRDFQAVSVYGTTKFFYVVPYDLPVDSLQAFIDYAHAHEGTISYPAAVRGSVVHLSTEIFNQATHAGMQMIPYAGQPPAITDLVGGRLHIMALSKPLAEPLIMKRRIKALAVMDTVRDGELPNVPTVLEAGFPQLALKSWYGLFVPARTPRAVVDRVNAEMNRLMKDPDVVRRLSVINVDPAAPMDAGRSQAFVQSEVDRWGGVIRDARVQIE</sequence>
<evidence type="ECO:0000256" key="2">
    <source>
        <dbReference type="SAM" id="SignalP"/>
    </source>
</evidence>